<dbReference type="RefSeq" id="WP_129221170.1">
    <property type="nucleotide sequence ID" value="NZ_QYBC01000020.1"/>
</dbReference>
<evidence type="ECO:0000313" key="1">
    <source>
        <dbReference type="EMBL" id="RYB02406.1"/>
    </source>
</evidence>
<dbReference type="AlphaFoldDB" id="A0A4Q2RA18"/>
<reference evidence="1 2" key="1">
    <citation type="submission" date="2018-09" db="EMBL/GenBank/DDBJ databases">
        <authorList>
            <person name="Grouzdev D.S."/>
            <person name="Krutkina M.S."/>
        </authorList>
    </citation>
    <scope>NUCLEOTIDE SEQUENCE [LARGE SCALE GENOMIC DNA]</scope>
    <source>
        <strain evidence="1 2">RmlP001</strain>
    </source>
</reference>
<reference evidence="1 2" key="2">
    <citation type="submission" date="2019-02" db="EMBL/GenBank/DDBJ databases">
        <title>'Lichenibacterium ramalinii' gen. nov. sp. nov., 'Lichenibacterium minor' gen. nov. sp. nov.</title>
        <authorList>
            <person name="Pankratov T."/>
        </authorList>
    </citation>
    <scope>NUCLEOTIDE SEQUENCE [LARGE SCALE GENOMIC DNA]</scope>
    <source>
        <strain evidence="1 2">RmlP001</strain>
    </source>
</reference>
<sequence length="279" mass="28464">MTGPFPAASRDAGPSGSPAACFACALALAVSPHPAQASAWGRQAGTGFLAFGAEASGGAQSFGRDGRLAPTRSYAKTEGAAYAEYGVTDTLMFVARPSFDLVGLGAPAGGRYRGPGSTAIGAQYEALVYGPAVLAVQGSVALPGTASRANPAAVGNTAREADLRGLAGLAFAVGPYPAFLDLQQAYRFRSGGAAAQWHSDVTIGFRPAPRLLLMALSTTVVPLGPGTPWFPRSRSSKLGLEGVYDLTAAWSLALGASTTVYGRGALLDRGVSASLWYRF</sequence>
<dbReference type="OrthoDB" id="7627828at2"/>
<evidence type="ECO:0000313" key="2">
    <source>
        <dbReference type="Proteomes" id="UP000289411"/>
    </source>
</evidence>
<comment type="caution">
    <text evidence="1">The sequence shown here is derived from an EMBL/GenBank/DDBJ whole genome shotgun (WGS) entry which is preliminary data.</text>
</comment>
<dbReference type="Proteomes" id="UP000289411">
    <property type="component" value="Unassembled WGS sequence"/>
</dbReference>
<organism evidence="1 2">
    <name type="scientific">Lichenibacterium ramalinae</name>
    <dbReference type="NCBI Taxonomy" id="2316527"/>
    <lineage>
        <taxon>Bacteria</taxon>
        <taxon>Pseudomonadati</taxon>
        <taxon>Pseudomonadota</taxon>
        <taxon>Alphaproteobacteria</taxon>
        <taxon>Hyphomicrobiales</taxon>
        <taxon>Lichenihabitantaceae</taxon>
        <taxon>Lichenibacterium</taxon>
    </lineage>
</organism>
<dbReference type="EMBL" id="QYBC01000020">
    <property type="protein sequence ID" value="RYB02406.1"/>
    <property type="molecule type" value="Genomic_DNA"/>
</dbReference>
<keyword evidence="2" id="KW-1185">Reference proteome</keyword>
<protein>
    <submittedName>
        <fullName evidence="1">Uncharacterized protein</fullName>
    </submittedName>
</protein>
<proteinExistence type="predicted"/>
<name>A0A4Q2RA18_9HYPH</name>
<accession>A0A4Q2RA18</accession>
<gene>
    <name evidence="1" type="ORF">D3272_20975</name>
</gene>